<feature type="compositionally biased region" description="Acidic residues" evidence="8">
    <location>
        <begin position="448"/>
        <end position="460"/>
    </location>
</feature>
<sequence length="460" mass="52504">MARRQETVSMIDTLQEFKELKSIDKDTMINVLEESFRNVIAKMFGTDENYDVIINPEKGDFEIWRNRMVVEDGHVEDPNLEVALSEAQKIDADCEVGEEVTDEVHFADFGRRAILNLRQTLASKILELQKDNLYAKYRDLIGSIVTADVYQVWKKEVLLLDDDGNELLLPKAEQIPSDFYRKGESVRAIVQRVDNDNNNTKIYLSRTDKVFLQRLFELEVPEINDGLITIKAIARIPGERAKIAVESYDDRIDPVGACVGMKGSRIRGIVRELRNENIDVINYTSNTSLFIQRALSPAKISSIRVDEEEHKAEVFLRPEEVSLAIGKNGLNIKLASMLTDYTIDVFRDIDAADEEDIYLDEFADEIDMWVIDALKNIGCNTAKAVLALSREEIMERADLEEQTVDDVLSILSSEFEDEEVSEPDFEPAEEEDSMDSEIDLPEPVSTEQDTENEEQEEEKE</sequence>
<feature type="region of interest" description="Disordered" evidence="8">
    <location>
        <begin position="412"/>
        <end position="460"/>
    </location>
</feature>
<dbReference type="InterPro" id="IPR030842">
    <property type="entry name" value="TF_NusA_bacterial"/>
</dbReference>
<dbReference type="InterPro" id="IPR025249">
    <property type="entry name" value="TF_NusA_KH_1st"/>
</dbReference>
<dbReference type="Pfam" id="PF26594">
    <property type="entry name" value="KH_NusA_2nd"/>
    <property type="match status" value="1"/>
</dbReference>
<evidence type="ECO:0000256" key="3">
    <source>
        <dbReference type="ARBA" id="ARBA00022814"/>
    </source>
</evidence>
<comment type="subunit">
    <text evidence="7">Monomer. Binds directly to the core enzyme of the DNA-dependent RNA polymerase and to nascent RNA.</text>
</comment>
<dbReference type="GO" id="GO:0005829">
    <property type="term" value="C:cytosol"/>
    <property type="evidence" value="ECO:0007669"/>
    <property type="project" value="TreeGrafter"/>
</dbReference>
<evidence type="ECO:0000256" key="4">
    <source>
        <dbReference type="ARBA" id="ARBA00022884"/>
    </source>
</evidence>
<dbReference type="Proteomes" id="UP000278609">
    <property type="component" value="Unassembled WGS sequence"/>
</dbReference>
<evidence type="ECO:0000259" key="9">
    <source>
        <dbReference type="PROSITE" id="PS50126"/>
    </source>
</evidence>
<dbReference type="Gene3D" id="3.30.300.20">
    <property type="match status" value="2"/>
</dbReference>
<proteinExistence type="inferred from homology"/>
<comment type="similarity">
    <text evidence="7">Belongs to the NusA family.</text>
</comment>
<keyword evidence="6 7" id="KW-0804">Transcription</keyword>
<dbReference type="EMBL" id="RQYS01000009">
    <property type="protein sequence ID" value="RRD62542.1"/>
    <property type="molecule type" value="Genomic_DNA"/>
</dbReference>
<keyword evidence="4 7" id="KW-0694">RNA-binding</keyword>
<dbReference type="CDD" id="cd04455">
    <property type="entry name" value="S1_NusA"/>
    <property type="match status" value="1"/>
</dbReference>
<dbReference type="InterPro" id="IPR009019">
    <property type="entry name" value="KH_sf_prok-type"/>
</dbReference>
<dbReference type="InterPro" id="IPR010213">
    <property type="entry name" value="TF_NusA"/>
</dbReference>
<dbReference type="PANTHER" id="PTHR22648:SF0">
    <property type="entry name" value="TRANSCRIPTION TERMINATION_ANTITERMINATION PROTEIN NUSA"/>
    <property type="match status" value="1"/>
</dbReference>
<keyword evidence="2 7" id="KW-0963">Cytoplasm</keyword>
<dbReference type="CDD" id="cd22529">
    <property type="entry name" value="KH-II_NusA_rpt2"/>
    <property type="match status" value="1"/>
</dbReference>
<dbReference type="InterPro" id="IPR036555">
    <property type="entry name" value="NusA_N_sf"/>
</dbReference>
<dbReference type="RefSeq" id="WP_124750796.1">
    <property type="nucleotide sequence ID" value="NZ_RQYS01000009.1"/>
</dbReference>
<comment type="caution">
    <text evidence="10">The sequence shown here is derived from an EMBL/GenBank/DDBJ whole genome shotgun (WGS) entry which is preliminary data.</text>
</comment>
<dbReference type="InterPro" id="IPR058582">
    <property type="entry name" value="KH_NusA_2nd"/>
</dbReference>
<evidence type="ECO:0000256" key="1">
    <source>
        <dbReference type="ARBA" id="ARBA00022472"/>
    </source>
</evidence>
<dbReference type="HAMAP" id="MF_00945_B">
    <property type="entry name" value="NusA_B"/>
    <property type="match status" value="1"/>
</dbReference>
<gene>
    <name evidence="7 10" type="primary">nusA</name>
    <name evidence="10" type="ORF">EII40_03020</name>
</gene>
<organism evidence="10 11">
    <name type="scientific">Tannerella forsythia</name>
    <name type="common">Bacteroides forsythus</name>
    <dbReference type="NCBI Taxonomy" id="28112"/>
    <lineage>
        <taxon>Bacteria</taxon>
        <taxon>Pseudomonadati</taxon>
        <taxon>Bacteroidota</taxon>
        <taxon>Bacteroidia</taxon>
        <taxon>Bacteroidales</taxon>
        <taxon>Tannerellaceae</taxon>
        <taxon>Tannerella</taxon>
    </lineage>
</organism>
<name>A0A3P1XUP0_TANFO</name>
<dbReference type="InterPro" id="IPR015946">
    <property type="entry name" value="KH_dom-like_a/b"/>
</dbReference>
<comment type="subcellular location">
    <subcellularLocation>
        <location evidence="7">Cytoplasm</location>
    </subcellularLocation>
</comment>
<keyword evidence="5 7" id="KW-0805">Transcription regulation</keyword>
<dbReference type="OrthoDB" id="9807233at2"/>
<dbReference type="CDD" id="cd02134">
    <property type="entry name" value="KH-II_NusA_rpt1"/>
    <property type="match status" value="1"/>
</dbReference>
<dbReference type="Gene3D" id="2.40.50.140">
    <property type="entry name" value="Nucleic acid-binding proteins"/>
    <property type="match status" value="1"/>
</dbReference>
<evidence type="ECO:0000256" key="8">
    <source>
        <dbReference type="SAM" id="MobiDB-lite"/>
    </source>
</evidence>
<dbReference type="SUPFAM" id="SSF54814">
    <property type="entry name" value="Prokaryotic type KH domain (KH-domain type II)"/>
    <property type="match status" value="2"/>
</dbReference>
<dbReference type="FunFam" id="3.30.300.20:FF:000002">
    <property type="entry name" value="Transcription termination/antitermination protein NusA"/>
    <property type="match status" value="1"/>
</dbReference>
<evidence type="ECO:0000256" key="6">
    <source>
        <dbReference type="ARBA" id="ARBA00023163"/>
    </source>
</evidence>
<dbReference type="InterPro" id="IPR003029">
    <property type="entry name" value="S1_domain"/>
</dbReference>
<reference evidence="10 11" key="1">
    <citation type="submission" date="2018-11" db="EMBL/GenBank/DDBJ databases">
        <title>Genomes From Bacteria Associated with the Canine Oral Cavity: a Test Case for Automated Genome-Based Taxonomic Assignment.</title>
        <authorList>
            <person name="Coil D.A."/>
            <person name="Jospin G."/>
            <person name="Darling A.E."/>
            <person name="Wallis C."/>
            <person name="Davis I.J."/>
            <person name="Harris S."/>
            <person name="Eisen J.A."/>
            <person name="Holcombe L.J."/>
            <person name="O'Flynn C."/>
        </authorList>
    </citation>
    <scope>NUCLEOTIDE SEQUENCE [LARGE SCALE GENOMIC DNA]</scope>
    <source>
        <strain evidence="10 11">OH2617_COT-023</strain>
    </source>
</reference>
<dbReference type="GO" id="GO:0006353">
    <property type="term" value="P:DNA-templated transcription termination"/>
    <property type="evidence" value="ECO:0007669"/>
    <property type="project" value="UniProtKB-UniRule"/>
</dbReference>
<dbReference type="FunFam" id="3.30.300.20:FF:000013">
    <property type="entry name" value="Transcription termination/antitermination protein NusA"/>
    <property type="match status" value="1"/>
</dbReference>
<dbReference type="GO" id="GO:0003723">
    <property type="term" value="F:RNA binding"/>
    <property type="evidence" value="ECO:0007669"/>
    <property type="project" value="UniProtKB-UniRule"/>
</dbReference>
<feature type="compositionally biased region" description="Acidic residues" evidence="8">
    <location>
        <begin position="414"/>
        <end position="440"/>
    </location>
</feature>
<feature type="domain" description="S1 motif" evidence="9">
    <location>
        <begin position="142"/>
        <end position="207"/>
    </location>
</feature>
<evidence type="ECO:0000256" key="2">
    <source>
        <dbReference type="ARBA" id="ARBA00022490"/>
    </source>
</evidence>
<dbReference type="AlphaFoldDB" id="A0A3P1XUP0"/>
<dbReference type="GO" id="GO:0031564">
    <property type="term" value="P:transcription antitermination"/>
    <property type="evidence" value="ECO:0007669"/>
    <property type="project" value="UniProtKB-UniRule"/>
</dbReference>
<dbReference type="InterPro" id="IPR012340">
    <property type="entry name" value="NA-bd_OB-fold"/>
</dbReference>
<evidence type="ECO:0000313" key="11">
    <source>
        <dbReference type="Proteomes" id="UP000278609"/>
    </source>
</evidence>
<dbReference type="NCBIfam" id="TIGR01953">
    <property type="entry name" value="NusA"/>
    <property type="match status" value="1"/>
</dbReference>
<dbReference type="Pfam" id="PF13184">
    <property type="entry name" value="KH_NusA_1st"/>
    <property type="match status" value="1"/>
</dbReference>
<dbReference type="PROSITE" id="PS50126">
    <property type="entry name" value="S1"/>
    <property type="match status" value="1"/>
</dbReference>
<dbReference type="SUPFAM" id="SSF50249">
    <property type="entry name" value="Nucleic acid-binding proteins"/>
    <property type="match status" value="1"/>
</dbReference>
<evidence type="ECO:0000313" key="10">
    <source>
        <dbReference type="EMBL" id="RRD62542.1"/>
    </source>
</evidence>
<accession>A0A3P1XUP0</accession>
<dbReference type="Gene3D" id="3.30.1480.10">
    <property type="entry name" value="NusA, N-terminal domain"/>
    <property type="match status" value="1"/>
</dbReference>
<evidence type="ECO:0000256" key="5">
    <source>
        <dbReference type="ARBA" id="ARBA00023015"/>
    </source>
</evidence>
<dbReference type="SUPFAM" id="SSF69705">
    <property type="entry name" value="Transcription factor NusA, N-terminal domain"/>
    <property type="match status" value="1"/>
</dbReference>
<dbReference type="GO" id="GO:0003700">
    <property type="term" value="F:DNA-binding transcription factor activity"/>
    <property type="evidence" value="ECO:0007669"/>
    <property type="project" value="InterPro"/>
</dbReference>
<dbReference type="PANTHER" id="PTHR22648">
    <property type="entry name" value="TRANSCRIPTION TERMINATION FACTOR NUSA"/>
    <property type="match status" value="1"/>
</dbReference>
<keyword evidence="1 7" id="KW-0806">Transcription termination</keyword>
<comment type="function">
    <text evidence="7">Participates in both transcription termination and antitermination.</text>
</comment>
<dbReference type="InterPro" id="IPR013735">
    <property type="entry name" value="TF_NusA_N"/>
</dbReference>
<evidence type="ECO:0000256" key="7">
    <source>
        <dbReference type="HAMAP-Rule" id="MF_00945"/>
    </source>
</evidence>
<protein>
    <recommendedName>
        <fullName evidence="7">Transcription termination/antitermination protein NusA</fullName>
    </recommendedName>
</protein>
<keyword evidence="3 7" id="KW-0889">Transcription antitermination</keyword>
<dbReference type="Pfam" id="PF08529">
    <property type="entry name" value="NusA_N"/>
    <property type="match status" value="1"/>
</dbReference>